<evidence type="ECO:0000256" key="5">
    <source>
        <dbReference type="ARBA" id="ARBA00023242"/>
    </source>
</evidence>
<feature type="region of interest" description="Disordered" evidence="7">
    <location>
        <begin position="79"/>
        <end position="194"/>
    </location>
</feature>
<feature type="domain" description="Matrin-type" evidence="8">
    <location>
        <begin position="11"/>
        <end position="42"/>
    </location>
</feature>
<evidence type="ECO:0000256" key="3">
    <source>
        <dbReference type="ARBA" id="ARBA00022771"/>
    </source>
</evidence>
<dbReference type="GO" id="GO:0003723">
    <property type="term" value="F:RNA binding"/>
    <property type="evidence" value="ECO:0007669"/>
    <property type="project" value="TreeGrafter"/>
</dbReference>
<dbReference type="SUPFAM" id="SSF57667">
    <property type="entry name" value="beta-beta-alpha zinc fingers"/>
    <property type="match status" value="1"/>
</dbReference>
<keyword evidence="6" id="KW-0175">Coiled coil</keyword>
<protein>
    <recommendedName>
        <fullName evidence="8">Matrin-type domain-containing protein</fullName>
    </recommendedName>
</protein>
<keyword evidence="10" id="KW-1185">Reference proteome</keyword>
<dbReference type="InterPro" id="IPR040023">
    <property type="entry name" value="WBP4"/>
</dbReference>
<feature type="region of interest" description="Disordered" evidence="7">
    <location>
        <begin position="215"/>
        <end position="276"/>
    </location>
</feature>
<feature type="compositionally biased region" description="Polar residues" evidence="7">
    <location>
        <begin position="229"/>
        <end position="242"/>
    </location>
</feature>
<dbReference type="InParanoid" id="A0A401GET7"/>
<evidence type="ECO:0000256" key="6">
    <source>
        <dbReference type="SAM" id="Coils"/>
    </source>
</evidence>
<gene>
    <name evidence="9" type="ORF">SCP_0304110</name>
</gene>
<dbReference type="Pfam" id="PF06220">
    <property type="entry name" value="zf-U1"/>
    <property type="match status" value="1"/>
</dbReference>
<comment type="subcellular location">
    <subcellularLocation>
        <location evidence="1">Nucleus</location>
    </subcellularLocation>
</comment>
<dbReference type="PANTHER" id="PTHR13173:SF10">
    <property type="entry name" value="WW DOMAIN-BINDING PROTEIN 4"/>
    <property type="match status" value="1"/>
</dbReference>
<evidence type="ECO:0000259" key="8">
    <source>
        <dbReference type="PROSITE" id="PS50171"/>
    </source>
</evidence>
<evidence type="ECO:0000256" key="7">
    <source>
        <dbReference type="SAM" id="MobiDB-lite"/>
    </source>
</evidence>
<dbReference type="InterPro" id="IPR000690">
    <property type="entry name" value="Matrin/U1-C_Znf_C2H2"/>
</dbReference>
<keyword evidence="5" id="KW-0539">Nucleus</keyword>
<dbReference type="FunCoup" id="A0A401GET7">
    <property type="interactions" value="21"/>
</dbReference>
<reference evidence="9 10" key="1">
    <citation type="journal article" date="2018" name="Sci. Rep.">
        <title>Genome sequence of the cauliflower mushroom Sparassis crispa (Hanabiratake) and its association with beneficial usage.</title>
        <authorList>
            <person name="Kiyama R."/>
            <person name="Furutani Y."/>
            <person name="Kawaguchi K."/>
            <person name="Nakanishi T."/>
        </authorList>
    </citation>
    <scope>NUCLEOTIDE SEQUENCE [LARGE SCALE GENOMIC DNA]</scope>
</reference>
<dbReference type="GO" id="GO:0071011">
    <property type="term" value="C:precatalytic spliceosome"/>
    <property type="evidence" value="ECO:0007669"/>
    <property type="project" value="TreeGrafter"/>
</dbReference>
<dbReference type="AlphaFoldDB" id="A0A401GET7"/>
<dbReference type="SMART" id="SM00451">
    <property type="entry name" value="ZnF_U1"/>
    <property type="match status" value="1"/>
</dbReference>
<comment type="caution">
    <text evidence="9">The sequence shown here is derived from an EMBL/GenBank/DDBJ whole genome shotgun (WGS) entry which is preliminary data.</text>
</comment>
<dbReference type="Proteomes" id="UP000287166">
    <property type="component" value="Unassembled WGS sequence"/>
</dbReference>
<dbReference type="InterPro" id="IPR036236">
    <property type="entry name" value="Znf_C2H2_sf"/>
</dbReference>
<dbReference type="InterPro" id="IPR013085">
    <property type="entry name" value="U1-CZ_Znf_C2H2"/>
</dbReference>
<dbReference type="RefSeq" id="XP_027611605.1">
    <property type="nucleotide sequence ID" value="XM_027755804.1"/>
</dbReference>
<evidence type="ECO:0000256" key="4">
    <source>
        <dbReference type="ARBA" id="ARBA00022833"/>
    </source>
</evidence>
<feature type="compositionally biased region" description="Low complexity" evidence="7">
    <location>
        <begin position="79"/>
        <end position="102"/>
    </location>
</feature>
<accession>A0A401GET7</accession>
<dbReference type="GO" id="GO:0008270">
    <property type="term" value="F:zinc ion binding"/>
    <property type="evidence" value="ECO:0007669"/>
    <property type="project" value="UniProtKB-KW"/>
</dbReference>
<evidence type="ECO:0000256" key="1">
    <source>
        <dbReference type="ARBA" id="ARBA00004123"/>
    </source>
</evidence>
<keyword evidence="4" id="KW-0862">Zinc</keyword>
<proteinExistence type="predicted"/>
<keyword evidence="3" id="KW-0863">Zinc-finger</keyword>
<name>A0A401GET7_9APHY</name>
<keyword evidence="2" id="KW-0479">Metal-binding</keyword>
<sequence length="348" mass="37631">MSEYWVSHKKYFCKYCNVYIADDVPSRRQHESGLRHKGSVERFVRGLYKEGEKKKQDLEEEKREMARVEQAAQAAYARDVGAGLVKPGSGSSAPTPSTSSTSRKPDPKPSNPYANYSTAESLGYQDPDAERLKAETERRRTQGVAGEWEVVAIVEPAAEIKEEEPVPPLAEGDASRKRGAEQDDHEDSRTFKLRKKTVDVGLGEVYDPGLIPIKLKKEESVEPLPTLTEGGSSSHAGTSTPTAKPKWSARGWNRPGERNAGGDDQPGEDGVLAAEDSGVKFEAEVKEQLAISPDVPPADAKETSAILKTEDAEVKVEVNGGATVPSTGSLFRKRKVPAGGAGSRGSRG</sequence>
<dbReference type="EMBL" id="BFAD01000003">
    <property type="protein sequence ID" value="GBE80692.1"/>
    <property type="molecule type" value="Genomic_DNA"/>
</dbReference>
<dbReference type="InterPro" id="IPR003604">
    <property type="entry name" value="Matrin/U1-like-C_Znf_C2H2"/>
</dbReference>
<dbReference type="OrthoDB" id="191651at2759"/>
<feature type="compositionally biased region" description="Basic and acidic residues" evidence="7">
    <location>
        <begin position="128"/>
        <end position="140"/>
    </location>
</feature>
<dbReference type="GO" id="GO:0000398">
    <property type="term" value="P:mRNA splicing, via spliceosome"/>
    <property type="evidence" value="ECO:0007669"/>
    <property type="project" value="InterPro"/>
</dbReference>
<evidence type="ECO:0000256" key="2">
    <source>
        <dbReference type="ARBA" id="ARBA00022723"/>
    </source>
</evidence>
<dbReference type="Gene3D" id="3.30.160.60">
    <property type="entry name" value="Classic Zinc Finger"/>
    <property type="match status" value="1"/>
</dbReference>
<evidence type="ECO:0000313" key="10">
    <source>
        <dbReference type="Proteomes" id="UP000287166"/>
    </source>
</evidence>
<dbReference type="PANTHER" id="PTHR13173">
    <property type="entry name" value="WW DOMAIN BINDING PROTEIN 4"/>
    <property type="match status" value="1"/>
</dbReference>
<feature type="region of interest" description="Disordered" evidence="7">
    <location>
        <begin position="322"/>
        <end position="348"/>
    </location>
</feature>
<dbReference type="STRING" id="139825.A0A401GET7"/>
<feature type="coiled-coil region" evidence="6">
    <location>
        <begin position="44"/>
        <end position="78"/>
    </location>
</feature>
<feature type="compositionally biased region" description="Basic and acidic residues" evidence="7">
    <location>
        <begin position="173"/>
        <end position="190"/>
    </location>
</feature>
<dbReference type="PROSITE" id="PS50171">
    <property type="entry name" value="ZF_MATRIN"/>
    <property type="match status" value="1"/>
</dbReference>
<feature type="compositionally biased region" description="Gly residues" evidence="7">
    <location>
        <begin position="339"/>
        <end position="348"/>
    </location>
</feature>
<dbReference type="GeneID" id="38777609"/>
<organism evidence="9 10">
    <name type="scientific">Sparassis crispa</name>
    <dbReference type="NCBI Taxonomy" id="139825"/>
    <lineage>
        <taxon>Eukaryota</taxon>
        <taxon>Fungi</taxon>
        <taxon>Dikarya</taxon>
        <taxon>Basidiomycota</taxon>
        <taxon>Agaricomycotina</taxon>
        <taxon>Agaricomycetes</taxon>
        <taxon>Polyporales</taxon>
        <taxon>Sparassidaceae</taxon>
        <taxon>Sparassis</taxon>
    </lineage>
</organism>
<evidence type="ECO:0000313" key="9">
    <source>
        <dbReference type="EMBL" id="GBE80692.1"/>
    </source>
</evidence>